<evidence type="ECO:0000256" key="1">
    <source>
        <dbReference type="SAM" id="MobiDB-lite"/>
    </source>
</evidence>
<protein>
    <submittedName>
        <fullName evidence="2">Uncharacterized protein</fullName>
    </submittedName>
</protein>
<dbReference type="PATRIC" id="fig|1031711.3.peg.1212"/>
<gene>
    <name evidence="2" type="ordered locus">RSPO_c01235</name>
</gene>
<name>F6FZG8_RALS8</name>
<organism evidence="2 3">
    <name type="scientific">Ralstonia solanacearum (strain Po82)</name>
    <dbReference type="NCBI Taxonomy" id="1031711"/>
    <lineage>
        <taxon>Bacteria</taxon>
        <taxon>Pseudomonadati</taxon>
        <taxon>Pseudomonadota</taxon>
        <taxon>Betaproteobacteria</taxon>
        <taxon>Burkholderiales</taxon>
        <taxon>Burkholderiaceae</taxon>
        <taxon>Ralstonia</taxon>
        <taxon>Ralstonia solanacearum species complex</taxon>
    </lineage>
</organism>
<evidence type="ECO:0000313" key="2">
    <source>
        <dbReference type="EMBL" id="AEG68536.1"/>
    </source>
</evidence>
<reference evidence="2 3" key="1">
    <citation type="journal article" date="2011" name="J. Bacteriol.">
        <title>Complete genome sequence of the plant pathogen Ralstonia solanacearum strain Po82.</title>
        <authorList>
            <person name="Xu J."/>
            <person name="Zheng H.J."/>
            <person name="Liu L."/>
            <person name="Pan Z.C."/>
            <person name="Prior P."/>
            <person name="Tang B."/>
            <person name="Xu J.S."/>
            <person name="Zhang H."/>
            <person name="Tian Q."/>
            <person name="Zhang L.Q."/>
            <person name="Feng J."/>
        </authorList>
    </citation>
    <scope>NUCLEOTIDE SEQUENCE [LARGE SCALE GENOMIC DNA]</scope>
    <source>
        <strain evidence="2 3">Po82</strain>
    </source>
</reference>
<dbReference type="AlphaFoldDB" id="F6FZG8"/>
<dbReference type="Proteomes" id="UP000007953">
    <property type="component" value="Chromosome"/>
</dbReference>
<dbReference type="EMBL" id="CP002819">
    <property type="protein sequence ID" value="AEG68536.1"/>
    <property type="molecule type" value="Genomic_DNA"/>
</dbReference>
<dbReference type="KEGG" id="rsn:RSPO_c01235"/>
<sequence>MARLKPCAAGTPARQSETVMSEQPMPPQEIHEGFEIHVLPSPSPLDKTRYTYTGYVCHPGADPALPGHTVPFHADGDERFRNPEEAIEEALHVGRSIIDGTHPDLSVLSLVTHGY</sequence>
<evidence type="ECO:0000313" key="3">
    <source>
        <dbReference type="Proteomes" id="UP000007953"/>
    </source>
</evidence>
<feature type="region of interest" description="Disordered" evidence="1">
    <location>
        <begin position="1"/>
        <end position="30"/>
    </location>
</feature>
<dbReference type="HOGENOM" id="CLU_2357686_0_0_4"/>
<proteinExistence type="predicted"/>
<accession>F6FZG8</accession>
<dbReference type="eggNOG" id="ENOG50340Q3">
    <property type="taxonomic scope" value="Bacteria"/>
</dbReference>